<protein>
    <submittedName>
        <fullName evidence="1">Uncharacterized protein</fullName>
    </submittedName>
</protein>
<evidence type="ECO:0000313" key="1">
    <source>
        <dbReference type="EMBL" id="KAJ0096964.1"/>
    </source>
</evidence>
<name>A0ACC1BDM6_9ROSI</name>
<dbReference type="EMBL" id="CM047901">
    <property type="protein sequence ID" value="KAJ0096964.1"/>
    <property type="molecule type" value="Genomic_DNA"/>
</dbReference>
<comment type="caution">
    <text evidence="1">The sequence shown here is derived from an EMBL/GenBank/DDBJ whole genome shotgun (WGS) entry which is preliminary data.</text>
</comment>
<accession>A0ACC1BDM6</accession>
<reference evidence="2" key="1">
    <citation type="journal article" date="2023" name="G3 (Bethesda)">
        <title>Genome assembly and association tests identify interacting loci associated with vigor, precocity, and sex in interspecific pistachio rootstocks.</title>
        <authorList>
            <person name="Palmer W."/>
            <person name="Jacygrad E."/>
            <person name="Sagayaradj S."/>
            <person name="Cavanaugh K."/>
            <person name="Han R."/>
            <person name="Bertier L."/>
            <person name="Beede B."/>
            <person name="Kafkas S."/>
            <person name="Golino D."/>
            <person name="Preece J."/>
            <person name="Michelmore R."/>
        </authorList>
    </citation>
    <scope>NUCLEOTIDE SEQUENCE [LARGE SCALE GENOMIC DNA]</scope>
</reference>
<gene>
    <name evidence="1" type="ORF">Patl1_29288</name>
</gene>
<dbReference type="Proteomes" id="UP001164250">
    <property type="component" value="Chromosome 5"/>
</dbReference>
<sequence length="86" mass="9115">MTRILLLGLVVFYSFISSGITSNLATVPPIVNIGVLFFFNSTIGKVVKVAVDAAVEDVTSDPSILCGTKLKLTMQDTNSQQISGHA</sequence>
<keyword evidence="2" id="KW-1185">Reference proteome</keyword>
<evidence type="ECO:0000313" key="2">
    <source>
        <dbReference type="Proteomes" id="UP001164250"/>
    </source>
</evidence>
<organism evidence="1 2">
    <name type="scientific">Pistacia atlantica</name>
    <dbReference type="NCBI Taxonomy" id="434234"/>
    <lineage>
        <taxon>Eukaryota</taxon>
        <taxon>Viridiplantae</taxon>
        <taxon>Streptophyta</taxon>
        <taxon>Embryophyta</taxon>
        <taxon>Tracheophyta</taxon>
        <taxon>Spermatophyta</taxon>
        <taxon>Magnoliopsida</taxon>
        <taxon>eudicotyledons</taxon>
        <taxon>Gunneridae</taxon>
        <taxon>Pentapetalae</taxon>
        <taxon>rosids</taxon>
        <taxon>malvids</taxon>
        <taxon>Sapindales</taxon>
        <taxon>Anacardiaceae</taxon>
        <taxon>Pistacia</taxon>
    </lineage>
</organism>
<proteinExistence type="predicted"/>